<evidence type="ECO:0000313" key="2">
    <source>
        <dbReference type="EMBL" id="PRB79933.1"/>
    </source>
</evidence>
<feature type="non-terminal residue" evidence="2">
    <location>
        <position position="683"/>
    </location>
</feature>
<dbReference type="EMBL" id="PCPP01000011">
    <property type="protein sequence ID" value="PRB79933.1"/>
    <property type="molecule type" value="Genomic_DNA"/>
</dbReference>
<feature type="domain" description="DUF6443" evidence="1">
    <location>
        <begin position="33"/>
        <end position="150"/>
    </location>
</feature>
<reference evidence="2 3" key="1">
    <citation type="submission" date="2017-09" db="EMBL/GenBank/DDBJ databases">
        <title>Genomic, metabolic, and phenotypic characteristics of bacterial isolates from the natural microbiome of the model nematode Caenorhabditis elegans.</title>
        <authorList>
            <person name="Zimmermann J."/>
            <person name="Obeng N."/>
            <person name="Yang W."/>
            <person name="Obeng O."/>
            <person name="Kissoyan K."/>
            <person name="Pees B."/>
            <person name="Dirksen P."/>
            <person name="Hoppner M."/>
            <person name="Franke A."/>
            <person name="Rosenstiel P."/>
            <person name="Leippe M."/>
            <person name="Dierking K."/>
            <person name="Kaleta C."/>
            <person name="Schulenburg H."/>
        </authorList>
    </citation>
    <scope>NUCLEOTIDE SEQUENCE [LARGE SCALE GENOMIC DNA]</scope>
    <source>
        <strain evidence="2 3">MYb25</strain>
    </source>
</reference>
<organism evidence="2 3">
    <name type="scientific">Chryseobacterium culicis</name>
    <dbReference type="NCBI Taxonomy" id="680127"/>
    <lineage>
        <taxon>Bacteria</taxon>
        <taxon>Pseudomonadati</taxon>
        <taxon>Bacteroidota</taxon>
        <taxon>Flavobacteriia</taxon>
        <taxon>Flavobacteriales</taxon>
        <taxon>Weeksellaceae</taxon>
        <taxon>Chryseobacterium group</taxon>
        <taxon>Chryseobacterium</taxon>
    </lineage>
</organism>
<evidence type="ECO:0000259" key="1">
    <source>
        <dbReference type="Pfam" id="PF20041"/>
    </source>
</evidence>
<dbReference type="Pfam" id="PF20041">
    <property type="entry name" value="DUF6443"/>
    <property type="match status" value="1"/>
</dbReference>
<accession>A0A2S9CHI1</accession>
<dbReference type="AlphaFoldDB" id="A0A2S9CHI1"/>
<dbReference type="RefSeq" id="WP_228421877.1">
    <property type="nucleotide sequence ID" value="NZ_JBBGZD010000011.1"/>
</dbReference>
<dbReference type="Proteomes" id="UP000238534">
    <property type="component" value="Unassembled WGS sequence"/>
</dbReference>
<sequence length="683" mass="76442">MKKILIPIGIFIIGIAQAQLTSTENYVYSKTYLSDPTLANVKSSETVQYFDGLGRPKQIVNVKASPLGKDVVTPIVYDGFGRQVLDYLPVPQGGTLSGGIVANPLANVSSTPYSTEKIYSEKILESSPLNRVLGQKQVGNAWANKPVQFGYQANVTGDVKKYTTTFNYTNFESKLLAPGSYGTGELYKNTVTDEDGNPTIEFKNAQGQVLLVRKVISATENADTYYVYNDYNQLAFVIPPKAALESDPNTVLNDLCYQYKYDSKNRLVEKKLPGKGWEYMVYNKADQLILTQDTVLKGKGQWLFTKYDQFGRTIYTGITNNTANRVSIQNSANVNTVLYETRTAAVGFTLNGMAVYYTKLSTPSNVSQVLSVNYYDSYPPGSSAVTNVFAQPLLTDNPAQERTTKGLLTASYIKNIEDDQWTRNFIWYDTKGRNIGSRSNNHLGGYTVVNNKLDFTGVVLQSNTYHRRLGSDPEKAIVEKFTYDPQNRLLTHTHQVGSNPVEYLTQNKYNEISQLESKKVGGTAAASPLQTIDYQYNIRGWITRINNPANLNGKLFGYEVKYNNPVYTSISSGRFNGNIAEIDWKNSSQDILKRYNYTYDKLNRLTDAEYAEPETTNPHNKNFDERLTYDVNGNITFLKRNAIPVFGATSTLVDDLAYKYTGNRLNQIIESSLNDTGYEGGNN</sequence>
<gene>
    <name evidence="2" type="ORF">CQ022_22655</name>
</gene>
<proteinExistence type="predicted"/>
<comment type="caution">
    <text evidence="2">The sequence shown here is derived from an EMBL/GenBank/DDBJ whole genome shotgun (WGS) entry which is preliminary data.</text>
</comment>
<evidence type="ECO:0000313" key="3">
    <source>
        <dbReference type="Proteomes" id="UP000238534"/>
    </source>
</evidence>
<name>A0A2S9CHI1_CHRCI</name>
<dbReference type="Gene3D" id="2.180.10.10">
    <property type="entry name" value="RHS repeat-associated core"/>
    <property type="match status" value="1"/>
</dbReference>
<dbReference type="InterPro" id="IPR045619">
    <property type="entry name" value="DUF6443"/>
</dbReference>
<protein>
    <submittedName>
        <fullName evidence="2">Sugar-binding protein</fullName>
    </submittedName>
</protein>